<reference evidence="3 4" key="1">
    <citation type="journal article" date="2019" name="Int. J. Syst. Evol. Microbiol.">
        <title>The Global Catalogue of Microorganisms (GCM) 10K type strain sequencing project: providing services to taxonomists for standard genome sequencing and annotation.</title>
        <authorList>
            <consortium name="The Broad Institute Genomics Platform"/>
            <consortium name="The Broad Institute Genome Sequencing Center for Infectious Disease"/>
            <person name="Wu L."/>
            <person name="Ma J."/>
        </authorList>
    </citation>
    <scope>NUCLEOTIDE SEQUENCE [LARGE SCALE GENOMIC DNA]</scope>
    <source>
        <strain evidence="3 4">JCM 30072</strain>
    </source>
</reference>
<dbReference type="PANTHER" id="PTHR43364:SF4">
    <property type="entry name" value="NAD(P)-LINKED OXIDOREDUCTASE SUPERFAMILY PROTEIN"/>
    <property type="match status" value="1"/>
</dbReference>
<dbReference type="RefSeq" id="WP_267163716.1">
    <property type="nucleotide sequence ID" value="NZ_CP112972.1"/>
</dbReference>
<dbReference type="GO" id="GO:0005829">
    <property type="term" value="C:cytosol"/>
    <property type="evidence" value="ECO:0007669"/>
    <property type="project" value="UniProtKB-ARBA"/>
</dbReference>
<evidence type="ECO:0000256" key="1">
    <source>
        <dbReference type="ARBA" id="ARBA00023002"/>
    </source>
</evidence>
<sequence>MDLDLDTVPMGRTGLEVSEIAFGTWRFGRETAAGNLEISRERGHDLLDTYEAAGGRFIDTADVYGGGVSEEWIGEWLEERNRDEFVIASKIYWPTREDDANAGGLNRKHIRNQVDAMLDRLGTDYLDLLYIHRWDSSTPARELMRTLDGLVDDGKVHYLGASTFRPNGWRIARANEIARQHGWEPFTVTQPRYNLVNREIEAEYMEFCREQDVGIIPWSPLGQGFLTGKYERDADMPDDSTASDSDRWEESYLTEENFDVLDVVRDVGNAIGASEAQVALAYQLHHPDVTAPIAGARTTDQLEENLRAATVSLSDEQFERLDASKPDPYDDI</sequence>
<keyword evidence="1" id="KW-0560">Oxidoreductase</keyword>
<evidence type="ECO:0000313" key="3">
    <source>
        <dbReference type="EMBL" id="MFC7057912.1"/>
    </source>
</evidence>
<dbReference type="InterPro" id="IPR023210">
    <property type="entry name" value="NADP_OxRdtase_dom"/>
</dbReference>
<dbReference type="Gene3D" id="3.20.20.100">
    <property type="entry name" value="NADP-dependent oxidoreductase domain"/>
    <property type="match status" value="1"/>
</dbReference>
<name>A0ABD5VYT1_9EURY</name>
<dbReference type="FunFam" id="3.20.20.100:FF:000004">
    <property type="entry name" value="Oxidoreductase, aldo/keto reductase"/>
    <property type="match status" value="1"/>
</dbReference>
<gene>
    <name evidence="3" type="ORF">ACFQQG_06695</name>
</gene>
<dbReference type="InterPro" id="IPR036812">
    <property type="entry name" value="NAD(P)_OxRdtase_dom_sf"/>
</dbReference>
<dbReference type="InterPro" id="IPR050523">
    <property type="entry name" value="AKR_Detox_Biosynth"/>
</dbReference>
<evidence type="ECO:0000313" key="4">
    <source>
        <dbReference type="Proteomes" id="UP001596445"/>
    </source>
</evidence>
<dbReference type="GeneID" id="76629857"/>
<dbReference type="Pfam" id="PF00248">
    <property type="entry name" value="Aldo_ket_red"/>
    <property type="match status" value="1"/>
</dbReference>
<comment type="caution">
    <text evidence="3">The sequence shown here is derived from an EMBL/GenBank/DDBJ whole genome shotgun (WGS) entry which is preliminary data.</text>
</comment>
<dbReference type="Proteomes" id="UP001596445">
    <property type="component" value="Unassembled WGS sequence"/>
</dbReference>
<dbReference type="PANTHER" id="PTHR43364">
    <property type="entry name" value="NADH-SPECIFIC METHYLGLYOXAL REDUCTASE-RELATED"/>
    <property type="match status" value="1"/>
</dbReference>
<organism evidence="3 4">
    <name type="scientific">Halovenus salina</name>
    <dbReference type="NCBI Taxonomy" id="1510225"/>
    <lineage>
        <taxon>Archaea</taxon>
        <taxon>Methanobacteriati</taxon>
        <taxon>Methanobacteriota</taxon>
        <taxon>Stenosarchaea group</taxon>
        <taxon>Halobacteria</taxon>
        <taxon>Halobacteriales</taxon>
        <taxon>Haloarculaceae</taxon>
        <taxon>Halovenus</taxon>
    </lineage>
</organism>
<dbReference type="EMBL" id="JBHSZI010000001">
    <property type="protein sequence ID" value="MFC7057912.1"/>
    <property type="molecule type" value="Genomic_DNA"/>
</dbReference>
<keyword evidence="4" id="KW-1185">Reference proteome</keyword>
<dbReference type="SUPFAM" id="SSF51430">
    <property type="entry name" value="NAD(P)-linked oxidoreductase"/>
    <property type="match status" value="1"/>
</dbReference>
<dbReference type="AlphaFoldDB" id="A0ABD5VYT1"/>
<evidence type="ECO:0000259" key="2">
    <source>
        <dbReference type="Pfam" id="PF00248"/>
    </source>
</evidence>
<dbReference type="GO" id="GO:0016491">
    <property type="term" value="F:oxidoreductase activity"/>
    <property type="evidence" value="ECO:0007669"/>
    <property type="project" value="UniProtKB-KW"/>
</dbReference>
<proteinExistence type="predicted"/>
<accession>A0ABD5VYT1</accession>
<protein>
    <submittedName>
        <fullName evidence="3">Aldo/keto reductase</fullName>
    </submittedName>
</protein>
<feature type="domain" description="NADP-dependent oxidoreductase" evidence="2">
    <location>
        <begin position="19"/>
        <end position="323"/>
    </location>
</feature>
<dbReference type="CDD" id="cd19081">
    <property type="entry name" value="AKR_AKR9C1"/>
    <property type="match status" value="1"/>
</dbReference>